<protein>
    <submittedName>
        <fullName evidence="1">Uncharacterized protein</fullName>
    </submittedName>
</protein>
<comment type="caution">
    <text evidence="1">The sequence shown here is derived from an EMBL/GenBank/DDBJ whole genome shotgun (WGS) entry which is preliminary data.</text>
</comment>
<dbReference type="AlphaFoldDB" id="A0A1J9QHB4"/>
<sequence length="475" mass="53439">MNRAAAYYYMEEYDQEAEDATSAAQLDPQNIIKAWVRLADSEMRLDKAKKAYDSYCMAIELSGNEATATMEGLDNAETKIKADMQRVQAEPVLSRRHALQKVFLDEDWNMSGKLVTFTSSALEQQTPGILSFASQMKWPYVNEVEDYIPKAAENFCKSGSSPLLLFDWFYGCVLPGKWTALTIMSCLVWSSSSVPLAEPSPYYECGLSLPSQTYWRIRTVLGVKSLCGWIEPCSPVEFTEPSSHATKHFSSKPHYYVHLQADDVALVKDLSSIPHFDPEAAHQLFLEAYLQSGESLESMDFLENMVDPKKWVTPQPFARATTVTCSINAIQLKALPSDSQSEVLNEAQLESHTQYRASIVIDVKNGSRQKEVKYDLNYNSIFVTLPPCHFGKRESHELHKRELPKEKEMDIWALIGGPSRRSLILDFRTGSSLGDRSNSNDDVTIINVGSSREAEVLARAWCSERGLHAVIRRSG</sequence>
<evidence type="ECO:0000313" key="2">
    <source>
        <dbReference type="Proteomes" id="UP000242791"/>
    </source>
</evidence>
<dbReference type="VEuPathDB" id="FungiDB:ACJ73_00360"/>
<dbReference type="PANTHER" id="PTHR42345">
    <property type="entry name" value="TPR_REGION DOMAIN-CONTAINING PROTEIN"/>
    <property type="match status" value="1"/>
</dbReference>
<dbReference type="EMBL" id="LGTZ01000024">
    <property type="protein sequence ID" value="OJD28230.1"/>
    <property type="molecule type" value="Genomic_DNA"/>
</dbReference>
<dbReference type="InterPro" id="IPR011990">
    <property type="entry name" value="TPR-like_helical_dom_sf"/>
</dbReference>
<dbReference type="PANTHER" id="PTHR42345:SF2">
    <property type="entry name" value="HELICASE-LIKE PROTEIN"/>
    <property type="match status" value="1"/>
</dbReference>
<keyword evidence="2" id="KW-1185">Reference proteome</keyword>
<dbReference type="Gene3D" id="1.25.40.10">
    <property type="entry name" value="Tetratricopeptide repeat domain"/>
    <property type="match status" value="1"/>
</dbReference>
<name>A0A1J9QHB4_9EURO</name>
<gene>
    <name evidence="1" type="ORF">ACJ73_00360</name>
</gene>
<dbReference type="SUPFAM" id="SSF48452">
    <property type="entry name" value="TPR-like"/>
    <property type="match status" value="1"/>
</dbReference>
<reference evidence="1 2" key="1">
    <citation type="submission" date="2015-08" db="EMBL/GenBank/DDBJ databases">
        <title>Emmonsia species relationships and genome sequence.</title>
        <authorList>
            <person name="Cuomo C.A."/>
            <person name="Schwartz I.S."/>
            <person name="Kenyon C."/>
            <person name="De Hoog G.S."/>
            <person name="Govender N.P."/>
            <person name="Botha A."/>
            <person name="Moreno L."/>
            <person name="De Vries M."/>
            <person name="Munoz J.F."/>
            <person name="Stielow J.B."/>
        </authorList>
    </citation>
    <scope>NUCLEOTIDE SEQUENCE [LARGE SCALE GENOMIC DNA]</scope>
    <source>
        <strain evidence="1 2">EI222</strain>
    </source>
</reference>
<accession>A0A1J9QHB4</accession>
<dbReference type="STRING" id="1658174.A0A1J9QHB4"/>
<dbReference type="OrthoDB" id="20872at2759"/>
<proteinExistence type="predicted"/>
<dbReference type="Proteomes" id="UP000242791">
    <property type="component" value="Unassembled WGS sequence"/>
</dbReference>
<evidence type="ECO:0000313" key="1">
    <source>
        <dbReference type="EMBL" id="OJD28230.1"/>
    </source>
</evidence>
<organism evidence="1 2">
    <name type="scientific">Blastomyces percursus</name>
    <dbReference type="NCBI Taxonomy" id="1658174"/>
    <lineage>
        <taxon>Eukaryota</taxon>
        <taxon>Fungi</taxon>
        <taxon>Dikarya</taxon>
        <taxon>Ascomycota</taxon>
        <taxon>Pezizomycotina</taxon>
        <taxon>Eurotiomycetes</taxon>
        <taxon>Eurotiomycetidae</taxon>
        <taxon>Onygenales</taxon>
        <taxon>Ajellomycetaceae</taxon>
        <taxon>Blastomyces</taxon>
    </lineage>
</organism>